<dbReference type="EMBL" id="CAJZBQ010000004">
    <property type="protein sequence ID" value="CAG9311268.1"/>
    <property type="molecule type" value="Genomic_DNA"/>
</dbReference>
<keyword evidence="4" id="KW-1185">Reference proteome</keyword>
<protein>
    <recommendedName>
        <fullName evidence="2">HMG box domain-containing protein</fullName>
    </recommendedName>
</protein>
<name>A0AAU9I7I0_9CILI</name>
<keyword evidence="1" id="KW-0238">DNA-binding</keyword>
<evidence type="ECO:0000259" key="2">
    <source>
        <dbReference type="PROSITE" id="PS50118"/>
    </source>
</evidence>
<dbReference type="InterPro" id="IPR036910">
    <property type="entry name" value="HMG_box_dom_sf"/>
</dbReference>
<dbReference type="GO" id="GO:0005634">
    <property type="term" value="C:nucleus"/>
    <property type="evidence" value="ECO:0007669"/>
    <property type="project" value="UniProtKB-UniRule"/>
</dbReference>
<dbReference type="SUPFAM" id="SSF47095">
    <property type="entry name" value="HMG-box"/>
    <property type="match status" value="2"/>
</dbReference>
<evidence type="ECO:0000313" key="4">
    <source>
        <dbReference type="Proteomes" id="UP001162131"/>
    </source>
</evidence>
<dbReference type="InterPro" id="IPR009071">
    <property type="entry name" value="HMG_box_dom"/>
</dbReference>
<evidence type="ECO:0000313" key="3">
    <source>
        <dbReference type="EMBL" id="CAG9311268.1"/>
    </source>
</evidence>
<gene>
    <name evidence="3" type="ORF">BSTOLATCC_MIC3559</name>
</gene>
<dbReference type="Proteomes" id="UP001162131">
    <property type="component" value="Unassembled WGS sequence"/>
</dbReference>
<dbReference type="Gene3D" id="1.10.30.10">
    <property type="entry name" value="High mobility group box domain"/>
    <property type="match status" value="1"/>
</dbReference>
<reference evidence="3" key="1">
    <citation type="submission" date="2021-09" db="EMBL/GenBank/DDBJ databases">
        <authorList>
            <consortium name="AG Swart"/>
            <person name="Singh M."/>
            <person name="Singh A."/>
            <person name="Seah K."/>
            <person name="Emmerich C."/>
        </authorList>
    </citation>
    <scope>NUCLEOTIDE SEQUENCE</scope>
    <source>
        <strain evidence="3">ATCC30299</strain>
    </source>
</reference>
<accession>A0AAU9I7I0</accession>
<dbReference type="GO" id="GO:0003677">
    <property type="term" value="F:DNA binding"/>
    <property type="evidence" value="ECO:0007669"/>
    <property type="project" value="UniProtKB-UniRule"/>
</dbReference>
<proteinExistence type="predicted"/>
<evidence type="ECO:0000256" key="1">
    <source>
        <dbReference type="PROSITE-ProRule" id="PRU00267"/>
    </source>
</evidence>
<sequence>MSYKMQKANEQINSKKETKSVKAFVPRPLTPYRLFALEHLDIKDRNELTALWEKASDTEKEKIMTTFKKQQQVYKNILDLTKRKAAILKDLEDLEEKLCELRTSYLSSVSETLRPRIKRRRITPFGCYCKSQILSLKEKKPELTYRERVKELRTAWKAMGTDERKPYLEMAKEARKVIRSKQ</sequence>
<comment type="caution">
    <text evidence="3">The sequence shown here is derived from an EMBL/GenBank/DDBJ whole genome shotgun (WGS) entry which is preliminary data.</text>
</comment>
<dbReference type="CDD" id="cd00084">
    <property type="entry name" value="HMG-box_SF"/>
    <property type="match status" value="1"/>
</dbReference>
<feature type="domain" description="HMG box" evidence="2">
    <location>
        <begin position="118"/>
        <end position="182"/>
    </location>
</feature>
<dbReference type="Pfam" id="PF00505">
    <property type="entry name" value="HMG_box"/>
    <property type="match status" value="1"/>
</dbReference>
<keyword evidence="1" id="KW-0539">Nucleus</keyword>
<dbReference type="AlphaFoldDB" id="A0AAU9I7I0"/>
<organism evidence="3 4">
    <name type="scientific">Blepharisma stoltei</name>
    <dbReference type="NCBI Taxonomy" id="1481888"/>
    <lineage>
        <taxon>Eukaryota</taxon>
        <taxon>Sar</taxon>
        <taxon>Alveolata</taxon>
        <taxon>Ciliophora</taxon>
        <taxon>Postciliodesmatophora</taxon>
        <taxon>Heterotrichea</taxon>
        <taxon>Heterotrichida</taxon>
        <taxon>Blepharismidae</taxon>
        <taxon>Blepharisma</taxon>
    </lineage>
</organism>
<dbReference type="PROSITE" id="PS50118">
    <property type="entry name" value="HMG_BOX_2"/>
    <property type="match status" value="1"/>
</dbReference>
<feature type="DNA-binding region" description="HMG box" evidence="1">
    <location>
        <begin position="118"/>
        <end position="182"/>
    </location>
</feature>